<proteinExistence type="inferred from homology"/>
<keyword evidence="1 2" id="KW-0378">Hydrolase</keyword>
<dbReference type="EMBL" id="CP022521">
    <property type="protein sequence ID" value="ASO19935.1"/>
    <property type="molecule type" value="Genomic_DNA"/>
</dbReference>
<protein>
    <recommendedName>
        <fullName evidence="1">Glucanase</fullName>
        <ecNumber evidence="1">3.2.1.-</ecNumber>
    </recommendedName>
</protein>
<organism evidence="2 3">
    <name type="scientific">Actinoalloteichus hoggarensis</name>
    <dbReference type="NCBI Taxonomy" id="1470176"/>
    <lineage>
        <taxon>Bacteria</taxon>
        <taxon>Bacillati</taxon>
        <taxon>Actinomycetota</taxon>
        <taxon>Actinomycetes</taxon>
        <taxon>Pseudonocardiales</taxon>
        <taxon>Pseudonocardiaceae</taxon>
        <taxon>Actinoalloteichus</taxon>
    </lineage>
</organism>
<keyword evidence="1" id="KW-0732">Signal</keyword>
<dbReference type="EC" id="3.2.1.-" evidence="1"/>
<dbReference type="InterPro" id="IPR036434">
    <property type="entry name" value="Beta_cellobiohydrolase_sf"/>
</dbReference>
<dbReference type="InterPro" id="IPR001524">
    <property type="entry name" value="Glyco_hydro_6_CS"/>
</dbReference>
<gene>
    <name evidence="2" type="primary">celB</name>
    <name evidence="2" type="ORF">AHOG_11460</name>
</gene>
<reference evidence="2 3" key="1">
    <citation type="submission" date="2017-07" db="EMBL/GenBank/DDBJ databases">
        <title>Complete genome sequence of Actinoalloteichus hoggarensis DSM 45943, type strain of Actinoalloteichus hoggarensis.</title>
        <authorList>
            <person name="Ruckert C."/>
            <person name="Nouioui I."/>
            <person name="Willmese J."/>
            <person name="van Wezel G."/>
            <person name="Klenk H.-P."/>
            <person name="Kalinowski J."/>
            <person name="Zotchev S.B."/>
        </authorList>
    </citation>
    <scope>NUCLEOTIDE SEQUENCE [LARGE SCALE GENOMIC DNA]</scope>
    <source>
        <strain evidence="2 3">DSM 45943</strain>
    </source>
</reference>
<sequence length="323" mass="32697">MTSRTLVGATLSALLTAAAIGGIAPSAAAQQADDTFYVNPTTNAAQWVAANPGDGRAAVIGERIASVPQAQWFTQHNPAAVTAQVDELVGAAQAAGQTPIMVVYNIPNRDCSNHSGGGAPDHAAYRAWVDRVAEGLDGRPATIVVEPDVLALMDSCMNEAEQAEVTASIRHTVATLTSGSAQADVYLDASHSAWHPPAEMAARLTAAGIADGAAGIATNVSNYRWTADETAYAKAVLAATGVPGLGAVIDTSRNGNGPAGSEWCDPAGRAIGTPSTTDTGDATIDAFLWVKLPGEADGCAAPAGQFVPQLAYDLAMAAGPAGH</sequence>
<name>A0A221W2A8_9PSEU</name>
<dbReference type="KEGG" id="ahg:AHOG_11460"/>
<dbReference type="OrthoDB" id="309899at2"/>
<feature type="signal peptide" evidence="1">
    <location>
        <begin position="1"/>
        <end position="29"/>
    </location>
</feature>
<dbReference type="Gene3D" id="3.20.20.40">
    <property type="entry name" value="1, 4-beta cellobiohydrolase"/>
    <property type="match status" value="1"/>
</dbReference>
<dbReference type="AlphaFoldDB" id="A0A221W2A8"/>
<dbReference type="RefSeq" id="WP_093941355.1">
    <property type="nucleotide sequence ID" value="NZ_CP022521.1"/>
</dbReference>
<evidence type="ECO:0000313" key="2">
    <source>
        <dbReference type="EMBL" id="ASO19935.1"/>
    </source>
</evidence>
<accession>A0A221W2A8</accession>
<dbReference type="GO" id="GO:0004553">
    <property type="term" value="F:hydrolase activity, hydrolyzing O-glycosyl compounds"/>
    <property type="evidence" value="ECO:0007669"/>
    <property type="project" value="InterPro"/>
</dbReference>
<comment type="similarity">
    <text evidence="1">Belongs to the glycosyl hydrolase family 6.</text>
</comment>
<keyword evidence="1 2" id="KW-0326">Glycosidase</keyword>
<keyword evidence="1" id="KW-0119">Carbohydrate metabolism</keyword>
<keyword evidence="3" id="KW-1185">Reference proteome</keyword>
<dbReference type="SUPFAM" id="SSF51989">
    <property type="entry name" value="Glycosyl hydrolases family 6, cellulases"/>
    <property type="match status" value="1"/>
</dbReference>
<dbReference type="PIRSF" id="PIRSF001100">
    <property type="entry name" value="Beta_cellobiohydrolase"/>
    <property type="match status" value="1"/>
</dbReference>
<dbReference type="PROSITE" id="PS00655">
    <property type="entry name" value="GLYCOSYL_HYDROL_F6_1"/>
    <property type="match status" value="1"/>
</dbReference>
<evidence type="ECO:0000313" key="3">
    <source>
        <dbReference type="Proteomes" id="UP000204221"/>
    </source>
</evidence>
<feature type="chain" id="PRO_5041746151" description="Glucanase" evidence="1">
    <location>
        <begin position="30"/>
        <end position="323"/>
    </location>
</feature>
<keyword evidence="1" id="KW-0624">Polysaccharide degradation</keyword>
<dbReference type="PANTHER" id="PTHR34876:SF4">
    <property type="entry name" value="1,4-BETA-D-GLUCAN CELLOBIOHYDROLASE C-RELATED"/>
    <property type="match status" value="1"/>
</dbReference>
<dbReference type="PRINTS" id="PR00733">
    <property type="entry name" value="GLHYDRLASE6"/>
</dbReference>
<dbReference type="GO" id="GO:0030245">
    <property type="term" value="P:cellulose catabolic process"/>
    <property type="evidence" value="ECO:0007669"/>
    <property type="project" value="UniProtKB-KW"/>
</dbReference>
<keyword evidence="1" id="KW-0136">Cellulose degradation</keyword>
<evidence type="ECO:0000256" key="1">
    <source>
        <dbReference type="RuleBase" id="RU361186"/>
    </source>
</evidence>
<dbReference type="Pfam" id="PF01341">
    <property type="entry name" value="Glyco_hydro_6"/>
    <property type="match status" value="1"/>
</dbReference>
<dbReference type="PANTHER" id="PTHR34876">
    <property type="match status" value="1"/>
</dbReference>
<dbReference type="Proteomes" id="UP000204221">
    <property type="component" value="Chromosome"/>
</dbReference>
<dbReference type="InterPro" id="IPR016288">
    <property type="entry name" value="Beta_cellobiohydrolase"/>
</dbReference>